<dbReference type="GO" id="GO:0046983">
    <property type="term" value="F:protein dimerization activity"/>
    <property type="evidence" value="ECO:0007669"/>
    <property type="project" value="InterPro"/>
</dbReference>
<evidence type="ECO:0000256" key="9">
    <source>
        <dbReference type="SAM" id="Phobius"/>
    </source>
</evidence>
<feature type="transmembrane region" description="Helical" evidence="9">
    <location>
        <begin position="115"/>
        <end position="133"/>
    </location>
</feature>
<dbReference type="InterPro" id="IPR011712">
    <property type="entry name" value="Sig_transdc_His_kin_sub3_dim/P"/>
</dbReference>
<evidence type="ECO:0000256" key="7">
    <source>
        <dbReference type="ARBA" id="ARBA00022840"/>
    </source>
</evidence>
<keyword evidence="4" id="KW-0808">Transferase</keyword>
<feature type="transmembrane region" description="Helical" evidence="9">
    <location>
        <begin position="91"/>
        <end position="109"/>
    </location>
</feature>
<keyword evidence="8" id="KW-0902">Two-component regulatory system</keyword>
<protein>
    <recommendedName>
        <fullName evidence="2">histidine kinase</fullName>
        <ecNumber evidence="2">2.7.13.3</ecNumber>
    </recommendedName>
</protein>
<feature type="domain" description="Signal transduction histidine kinase subgroup 3 dimerisation and phosphoacceptor" evidence="10">
    <location>
        <begin position="205"/>
        <end position="270"/>
    </location>
</feature>
<reference evidence="11" key="1">
    <citation type="submission" date="2021-01" db="EMBL/GenBank/DDBJ databases">
        <title>Whole genome shotgun sequence of Actinoplanes ferrugineus NBRC 15555.</title>
        <authorList>
            <person name="Komaki H."/>
            <person name="Tamura T."/>
        </authorList>
    </citation>
    <scope>NUCLEOTIDE SEQUENCE</scope>
    <source>
        <strain evidence="11">NBRC 15555</strain>
    </source>
</reference>
<evidence type="ECO:0000256" key="4">
    <source>
        <dbReference type="ARBA" id="ARBA00022679"/>
    </source>
</evidence>
<keyword evidence="6" id="KW-0418">Kinase</keyword>
<dbReference type="EMBL" id="BOMM01000056">
    <property type="protein sequence ID" value="GIE14560.1"/>
    <property type="molecule type" value="Genomic_DNA"/>
</dbReference>
<dbReference type="EC" id="2.7.13.3" evidence="2"/>
<dbReference type="GO" id="GO:0016020">
    <property type="term" value="C:membrane"/>
    <property type="evidence" value="ECO:0007669"/>
    <property type="project" value="InterPro"/>
</dbReference>
<keyword evidence="12" id="KW-1185">Reference proteome</keyword>
<dbReference type="GO" id="GO:0000155">
    <property type="term" value="F:phosphorelay sensor kinase activity"/>
    <property type="evidence" value="ECO:0007669"/>
    <property type="project" value="InterPro"/>
</dbReference>
<name>A0A919J4X8_9ACTN</name>
<dbReference type="GO" id="GO:0005524">
    <property type="term" value="F:ATP binding"/>
    <property type="evidence" value="ECO:0007669"/>
    <property type="project" value="UniProtKB-KW"/>
</dbReference>
<sequence>MDLSFGRYGRVDLPLRWVTMQPNPNRLVLLRLGQVGALGIMALLGLFDVAQGGLLSGDNGLGLLRILLAVGAAAVWLPAHRPNSTALPKSAIWLSLVSMAVTFATGVTSSDYTTGSWGLAESLALLGVLMVVARRAKPGWAVAAVITTGAAVSFIPLRAGRSTDYVIFGLIQALAAAAALGIGLYLRILESSRQRAVDAVRAEQRAEFARDLHDFIAHHVTGIVVQAQGARFIAEQDPKRVLLALEQIEQAGAETMASMRRMVGVLRDPQTQPDAPLAPVAGVGELEQLLEQFTAAGGPLGRLHLDGTVDGIPVEVSTSAYRVVMEALTNVRQHAVDARVVDVWIRRTPEWLLVRVANDGTARPGRPGERSGYGLVGLTERVRAVDGRISAGPGIEGGWVVDAAFPLDAKVIS</sequence>
<dbReference type="InterPro" id="IPR036890">
    <property type="entry name" value="HATPase_C_sf"/>
</dbReference>
<accession>A0A919J4X8</accession>
<evidence type="ECO:0000256" key="2">
    <source>
        <dbReference type="ARBA" id="ARBA00012438"/>
    </source>
</evidence>
<feature type="transmembrane region" description="Helical" evidence="9">
    <location>
        <begin position="140"/>
        <end position="159"/>
    </location>
</feature>
<dbReference type="PANTHER" id="PTHR24421">
    <property type="entry name" value="NITRATE/NITRITE SENSOR PROTEIN NARX-RELATED"/>
    <property type="match status" value="1"/>
</dbReference>
<evidence type="ECO:0000256" key="1">
    <source>
        <dbReference type="ARBA" id="ARBA00000085"/>
    </source>
</evidence>
<evidence type="ECO:0000256" key="3">
    <source>
        <dbReference type="ARBA" id="ARBA00022553"/>
    </source>
</evidence>
<dbReference type="SUPFAM" id="SSF55874">
    <property type="entry name" value="ATPase domain of HSP90 chaperone/DNA topoisomerase II/histidine kinase"/>
    <property type="match status" value="1"/>
</dbReference>
<feature type="transmembrane region" description="Helical" evidence="9">
    <location>
        <begin position="28"/>
        <end position="47"/>
    </location>
</feature>
<evidence type="ECO:0000313" key="11">
    <source>
        <dbReference type="EMBL" id="GIE14560.1"/>
    </source>
</evidence>
<keyword evidence="9" id="KW-1133">Transmembrane helix</keyword>
<dbReference type="PANTHER" id="PTHR24421:SF10">
    <property type="entry name" value="NITRATE_NITRITE SENSOR PROTEIN NARQ"/>
    <property type="match status" value="1"/>
</dbReference>
<evidence type="ECO:0000313" key="12">
    <source>
        <dbReference type="Proteomes" id="UP000598174"/>
    </source>
</evidence>
<dbReference type="Gene3D" id="1.20.5.1930">
    <property type="match status" value="1"/>
</dbReference>
<keyword evidence="5" id="KW-0547">Nucleotide-binding</keyword>
<dbReference type="Gene3D" id="3.30.565.10">
    <property type="entry name" value="Histidine kinase-like ATPase, C-terminal domain"/>
    <property type="match status" value="1"/>
</dbReference>
<keyword evidence="9" id="KW-0472">Membrane</keyword>
<comment type="caution">
    <text evidence="11">The sequence shown here is derived from an EMBL/GenBank/DDBJ whole genome shotgun (WGS) entry which is preliminary data.</text>
</comment>
<dbReference type="AlphaFoldDB" id="A0A919J4X8"/>
<evidence type="ECO:0000256" key="8">
    <source>
        <dbReference type="ARBA" id="ARBA00023012"/>
    </source>
</evidence>
<dbReference type="Pfam" id="PF07730">
    <property type="entry name" value="HisKA_3"/>
    <property type="match status" value="1"/>
</dbReference>
<keyword evidence="9" id="KW-0812">Transmembrane</keyword>
<comment type="catalytic activity">
    <reaction evidence="1">
        <text>ATP + protein L-histidine = ADP + protein N-phospho-L-histidine.</text>
        <dbReference type="EC" id="2.7.13.3"/>
    </reaction>
</comment>
<gene>
    <name evidence="11" type="ORF">Afe05nite_64000</name>
</gene>
<feature type="transmembrane region" description="Helical" evidence="9">
    <location>
        <begin position="165"/>
        <end position="186"/>
    </location>
</feature>
<evidence type="ECO:0000256" key="6">
    <source>
        <dbReference type="ARBA" id="ARBA00022777"/>
    </source>
</evidence>
<dbReference type="CDD" id="cd16917">
    <property type="entry name" value="HATPase_UhpB-NarQ-NarX-like"/>
    <property type="match status" value="1"/>
</dbReference>
<dbReference type="InterPro" id="IPR050482">
    <property type="entry name" value="Sensor_HK_TwoCompSys"/>
</dbReference>
<keyword evidence="7" id="KW-0067">ATP-binding</keyword>
<evidence type="ECO:0000256" key="5">
    <source>
        <dbReference type="ARBA" id="ARBA00022741"/>
    </source>
</evidence>
<organism evidence="11 12">
    <name type="scientific">Paractinoplanes ferrugineus</name>
    <dbReference type="NCBI Taxonomy" id="113564"/>
    <lineage>
        <taxon>Bacteria</taxon>
        <taxon>Bacillati</taxon>
        <taxon>Actinomycetota</taxon>
        <taxon>Actinomycetes</taxon>
        <taxon>Micromonosporales</taxon>
        <taxon>Micromonosporaceae</taxon>
        <taxon>Paractinoplanes</taxon>
    </lineage>
</organism>
<proteinExistence type="predicted"/>
<dbReference type="Proteomes" id="UP000598174">
    <property type="component" value="Unassembled WGS sequence"/>
</dbReference>
<keyword evidence="3" id="KW-0597">Phosphoprotein</keyword>
<feature type="transmembrane region" description="Helical" evidence="9">
    <location>
        <begin position="59"/>
        <end position="79"/>
    </location>
</feature>
<evidence type="ECO:0000259" key="10">
    <source>
        <dbReference type="Pfam" id="PF07730"/>
    </source>
</evidence>